<organism evidence="1 2">
    <name type="scientific">Candidatus Spechtbacteria bacterium RIFCSPLOWO2_01_FULL_43_12</name>
    <dbReference type="NCBI Taxonomy" id="1802162"/>
    <lineage>
        <taxon>Bacteria</taxon>
        <taxon>Candidatus Spechtiibacteriota</taxon>
    </lineage>
</organism>
<evidence type="ECO:0000313" key="1">
    <source>
        <dbReference type="EMBL" id="OGZ60733.1"/>
    </source>
</evidence>
<sequence length="172" mass="20250">MQKKVAFISGLGGTGKTAVYYYFLENPVKTITFYDFDKGKYKSPPHNEDHLKWRANQNNWWLEVANKEYEVKGNITVVLGLCLYPRQIPQLPNAKYFEQNSFLFGHLTCDHEVRKERLFGRGNPDHWEGVKPWYEEFFQEMKGENVFEIDTTNSSVEEVALKIKDWIKRSTS</sequence>
<dbReference type="EMBL" id="MHOH01000014">
    <property type="protein sequence ID" value="OGZ60733.1"/>
    <property type="molecule type" value="Genomic_DNA"/>
</dbReference>
<evidence type="ECO:0000313" key="2">
    <source>
        <dbReference type="Proteomes" id="UP000178835"/>
    </source>
</evidence>
<proteinExistence type="predicted"/>
<gene>
    <name evidence="1" type="ORF">A2919_01085</name>
</gene>
<dbReference type="Gene3D" id="3.40.50.300">
    <property type="entry name" value="P-loop containing nucleotide triphosphate hydrolases"/>
    <property type="match status" value="1"/>
</dbReference>
<accession>A0A1G2HE22</accession>
<dbReference type="SUPFAM" id="SSF52540">
    <property type="entry name" value="P-loop containing nucleoside triphosphate hydrolases"/>
    <property type="match status" value="1"/>
</dbReference>
<comment type="caution">
    <text evidence="1">The sequence shown here is derived from an EMBL/GenBank/DDBJ whole genome shotgun (WGS) entry which is preliminary data.</text>
</comment>
<dbReference type="InterPro" id="IPR027417">
    <property type="entry name" value="P-loop_NTPase"/>
</dbReference>
<reference evidence="1 2" key="1">
    <citation type="journal article" date="2016" name="Nat. Commun.">
        <title>Thousands of microbial genomes shed light on interconnected biogeochemical processes in an aquifer system.</title>
        <authorList>
            <person name="Anantharaman K."/>
            <person name="Brown C.T."/>
            <person name="Hug L.A."/>
            <person name="Sharon I."/>
            <person name="Castelle C.J."/>
            <person name="Probst A.J."/>
            <person name="Thomas B.C."/>
            <person name="Singh A."/>
            <person name="Wilkins M.J."/>
            <person name="Karaoz U."/>
            <person name="Brodie E.L."/>
            <person name="Williams K.H."/>
            <person name="Hubbard S.S."/>
            <person name="Banfield J.F."/>
        </authorList>
    </citation>
    <scope>NUCLEOTIDE SEQUENCE [LARGE SCALE GENOMIC DNA]</scope>
</reference>
<name>A0A1G2HE22_9BACT</name>
<dbReference type="Proteomes" id="UP000178835">
    <property type="component" value="Unassembled WGS sequence"/>
</dbReference>
<protein>
    <submittedName>
        <fullName evidence="1">Uncharacterized protein</fullName>
    </submittedName>
</protein>
<dbReference type="AlphaFoldDB" id="A0A1G2HE22"/>